<proteinExistence type="predicted"/>
<accession>A0A4P6UUK3</accession>
<dbReference type="Pfam" id="PF13799">
    <property type="entry name" value="DUF4183"/>
    <property type="match status" value="1"/>
</dbReference>
<dbReference type="Proteomes" id="UP000291151">
    <property type="component" value="Chromosome"/>
</dbReference>
<evidence type="ECO:0000313" key="3">
    <source>
        <dbReference type="Proteomes" id="UP000291151"/>
    </source>
</evidence>
<gene>
    <name evidence="2" type="ORF">DKZ56_07815</name>
</gene>
<dbReference type="RefSeq" id="WP_208649473.1">
    <property type="nucleotide sequence ID" value="NZ_CP036528.1"/>
</dbReference>
<sequence>MALEILKLAINASTTVATVPDVKKFFYLVNSTVTGEDTLTIYAKDFMDDTGTVGVTLPELSANNSYLTVYVNGVQVMQDLLTYNPGEDENGLLTIAVPEESEIIQNSPVVLVVTNFAPTAQTTIET</sequence>
<evidence type="ECO:0000259" key="1">
    <source>
        <dbReference type="Pfam" id="PF13799"/>
    </source>
</evidence>
<protein>
    <submittedName>
        <fullName evidence="2">DUF4183 domain-containing protein</fullName>
    </submittedName>
</protein>
<reference evidence="2 3" key="1">
    <citation type="submission" date="2019-02" db="EMBL/GenBank/DDBJ databases">
        <title>Ureibacillus thermophilus.</title>
        <authorList>
            <person name="Sunny J.S."/>
            <person name="Natarajan A."/>
            <person name="Saleena L.M."/>
        </authorList>
    </citation>
    <scope>NUCLEOTIDE SEQUENCE [LARGE SCALE GENOMIC DNA]</scope>
    <source>
        <strain evidence="2 3">LM102</strain>
    </source>
</reference>
<dbReference type="InterPro" id="IPR025237">
    <property type="entry name" value="DUF4183"/>
</dbReference>
<keyword evidence="3" id="KW-1185">Reference proteome</keyword>
<dbReference type="EMBL" id="CP036528">
    <property type="protein sequence ID" value="QBK25776.1"/>
    <property type="molecule type" value="Genomic_DNA"/>
</dbReference>
<organism evidence="2 3">
    <name type="scientific">Ureibacillus thermophilus</name>
    <dbReference type="NCBI Taxonomy" id="367743"/>
    <lineage>
        <taxon>Bacteria</taxon>
        <taxon>Bacillati</taxon>
        <taxon>Bacillota</taxon>
        <taxon>Bacilli</taxon>
        <taxon>Bacillales</taxon>
        <taxon>Caryophanaceae</taxon>
        <taxon>Ureibacillus</taxon>
    </lineage>
</organism>
<dbReference type="KEGG" id="uth:DKZ56_07815"/>
<evidence type="ECO:0000313" key="2">
    <source>
        <dbReference type="EMBL" id="QBK25776.1"/>
    </source>
</evidence>
<feature type="domain" description="DUF4183" evidence="1">
    <location>
        <begin position="39"/>
        <end position="112"/>
    </location>
</feature>
<dbReference type="AlphaFoldDB" id="A0A4P6UUK3"/>
<name>A0A4P6UUK3_9BACL</name>